<evidence type="ECO:0000259" key="4">
    <source>
        <dbReference type="PROSITE" id="PS51987"/>
    </source>
</evidence>
<dbReference type="Proteomes" id="UP001314263">
    <property type="component" value="Unassembled WGS sequence"/>
</dbReference>
<dbReference type="Gene3D" id="3.30.590.10">
    <property type="entry name" value="Glutamine synthetase/guanido kinase, catalytic domain"/>
    <property type="match status" value="1"/>
</dbReference>
<comment type="caution">
    <text evidence="5">The sequence shown here is derived from an EMBL/GenBank/DDBJ whole genome shotgun (WGS) entry which is preliminary data.</text>
</comment>
<dbReference type="GO" id="GO:0006542">
    <property type="term" value="P:glutamine biosynthetic process"/>
    <property type="evidence" value="ECO:0007669"/>
    <property type="project" value="InterPro"/>
</dbReference>
<dbReference type="PROSITE" id="PS51987">
    <property type="entry name" value="GS_CATALYTIC"/>
    <property type="match status" value="1"/>
</dbReference>
<dbReference type="Gene3D" id="3.10.20.70">
    <property type="entry name" value="Glutamine synthetase, N-terminal domain"/>
    <property type="match status" value="1"/>
</dbReference>
<dbReference type="PANTHER" id="PTHR43785">
    <property type="entry name" value="GAMMA-GLUTAMYLPUTRESCINE SYNTHETASE"/>
    <property type="match status" value="1"/>
</dbReference>
<proteinExistence type="inferred from homology"/>
<dbReference type="PANTHER" id="PTHR43785:SF2">
    <property type="entry name" value="TYPE-1 GLUTAMINE SYNTHETASE 1"/>
    <property type="match status" value="1"/>
</dbReference>
<evidence type="ECO:0000313" key="6">
    <source>
        <dbReference type="Proteomes" id="UP001314263"/>
    </source>
</evidence>
<dbReference type="SUPFAM" id="SSF55931">
    <property type="entry name" value="Glutamine synthetase/guanido kinase"/>
    <property type="match status" value="1"/>
</dbReference>
<dbReference type="Pfam" id="PF00120">
    <property type="entry name" value="Gln-synt_C"/>
    <property type="match status" value="1"/>
</dbReference>
<protein>
    <recommendedName>
        <fullName evidence="4">GS catalytic domain-containing protein</fullName>
    </recommendedName>
</protein>
<gene>
    <name evidence="5" type="ORF">CVIRNUC_008494</name>
</gene>
<dbReference type="SUPFAM" id="SSF54368">
    <property type="entry name" value="Glutamine synthetase, N-terminal domain"/>
    <property type="match status" value="1"/>
</dbReference>
<comment type="similarity">
    <text evidence="2 3">Belongs to the glutamine synthetase family.</text>
</comment>
<keyword evidence="1" id="KW-0436">Ligase</keyword>
<sequence length="473" mass="51696">MPSARRDEEKKYDILKRDNVQYIRLLFVDLAGLRRCRVFPVHRWLGVSEDGIGLTMATAAMPAWGDYVAQGAGFGPVGEMRLAPAASSLVKVLRWQPLHAIAISGFYLREPSIRAPLKDFPWVCCPRAALTKVLELAESKFGFKFRVGYESEFTLLRAAEPESQVPFKAVDNSVYSHSLAFNNMAPVLDDMVAAIGCLEVEQLHAESAPGQFEIVTGHKDALEATDALLYNREAICGIAAKHDLTASFLPKLSSTAAGNGAHLHLSIMKEGANIFEGFSKGSSASPAAEEAFMAGILHHLPGLQAFTTPSPVSYERIKPGCWSGAYQVWGMNNREAPLRVCTDAHGEPNNMEYKALDATANPYLALAVLIIAGLEGINQHRQLPEPTSVDPDTLEEGERKQRGIKLLSTNLRQALDSFTADQELYKAVTGILGGSLVQAFLAVRMSELSWYNALQGTPAQMLDQAAAQLYDRY</sequence>
<reference evidence="5 6" key="1">
    <citation type="submission" date="2023-10" db="EMBL/GenBank/DDBJ databases">
        <authorList>
            <person name="Maclean D."/>
            <person name="Macfadyen A."/>
        </authorList>
    </citation>
    <scope>NUCLEOTIDE SEQUENCE [LARGE SCALE GENOMIC DNA]</scope>
</reference>
<evidence type="ECO:0000313" key="5">
    <source>
        <dbReference type="EMBL" id="CAK0785288.1"/>
    </source>
</evidence>
<feature type="domain" description="GS catalytic" evidence="4">
    <location>
        <begin position="126"/>
        <end position="473"/>
    </location>
</feature>
<name>A0AAV1IDF1_9CHLO</name>
<dbReference type="InterPro" id="IPR008146">
    <property type="entry name" value="Gln_synth_cat_dom"/>
</dbReference>
<dbReference type="GO" id="GO:0004356">
    <property type="term" value="F:glutamine synthetase activity"/>
    <property type="evidence" value="ECO:0007669"/>
    <property type="project" value="InterPro"/>
</dbReference>
<evidence type="ECO:0000256" key="3">
    <source>
        <dbReference type="RuleBase" id="RU000384"/>
    </source>
</evidence>
<accession>A0AAV1IDF1</accession>
<organism evidence="5 6">
    <name type="scientific">Coccomyxa viridis</name>
    <dbReference type="NCBI Taxonomy" id="1274662"/>
    <lineage>
        <taxon>Eukaryota</taxon>
        <taxon>Viridiplantae</taxon>
        <taxon>Chlorophyta</taxon>
        <taxon>core chlorophytes</taxon>
        <taxon>Trebouxiophyceae</taxon>
        <taxon>Trebouxiophyceae incertae sedis</taxon>
        <taxon>Coccomyxaceae</taxon>
        <taxon>Coccomyxa</taxon>
    </lineage>
</organism>
<evidence type="ECO:0000256" key="1">
    <source>
        <dbReference type="ARBA" id="ARBA00022598"/>
    </source>
</evidence>
<dbReference type="EMBL" id="CAUYUE010000012">
    <property type="protein sequence ID" value="CAK0785288.1"/>
    <property type="molecule type" value="Genomic_DNA"/>
</dbReference>
<dbReference type="InterPro" id="IPR036651">
    <property type="entry name" value="Gln_synt_N_sf"/>
</dbReference>
<keyword evidence="6" id="KW-1185">Reference proteome</keyword>
<evidence type="ECO:0000256" key="2">
    <source>
        <dbReference type="PROSITE-ProRule" id="PRU01331"/>
    </source>
</evidence>
<dbReference type="InterPro" id="IPR014746">
    <property type="entry name" value="Gln_synth/guanido_kin_cat_dom"/>
</dbReference>
<dbReference type="SMART" id="SM01230">
    <property type="entry name" value="Gln-synt_C"/>
    <property type="match status" value="1"/>
</dbReference>
<dbReference type="AlphaFoldDB" id="A0AAV1IDF1"/>